<dbReference type="SUPFAM" id="SSF53383">
    <property type="entry name" value="PLP-dependent transferases"/>
    <property type="match status" value="1"/>
</dbReference>
<evidence type="ECO:0000313" key="4">
    <source>
        <dbReference type="EMBL" id="AOZ97388.1"/>
    </source>
</evidence>
<dbReference type="InterPro" id="IPR004839">
    <property type="entry name" value="Aminotransferase_I/II_large"/>
</dbReference>
<feature type="domain" description="Aminotransferase class I/classII large" evidence="3">
    <location>
        <begin position="22"/>
        <end position="350"/>
    </location>
</feature>
<gene>
    <name evidence="4" type="ORF">bhn_I2356</name>
</gene>
<dbReference type="Pfam" id="PF00155">
    <property type="entry name" value="Aminotran_1_2"/>
    <property type="match status" value="1"/>
</dbReference>
<dbReference type="CDD" id="cd00609">
    <property type="entry name" value="AAT_like"/>
    <property type="match status" value="1"/>
</dbReference>
<reference evidence="5" key="1">
    <citation type="submission" date="2016-10" db="EMBL/GenBank/DDBJ databases">
        <title>The complete genome sequence of the rumen bacterium Butyrivibrio hungatei MB2003.</title>
        <authorList>
            <person name="Palevich N."/>
            <person name="Kelly W.J."/>
            <person name="Leahy S.C."/>
            <person name="Altermann E."/>
            <person name="Rakonjac J."/>
            <person name="Attwood G.T."/>
        </authorList>
    </citation>
    <scope>NUCLEOTIDE SEQUENCE [LARGE SCALE GENOMIC DNA]</scope>
    <source>
        <strain evidence="5">MB2003</strain>
    </source>
</reference>
<comment type="cofactor">
    <cofactor evidence="1">
        <name>pyridoxal 5'-phosphate</name>
        <dbReference type="ChEBI" id="CHEBI:597326"/>
    </cofactor>
</comment>
<dbReference type="PANTHER" id="PTHR42885:SF1">
    <property type="entry name" value="THREONINE-PHOSPHATE DECARBOXYLASE"/>
    <property type="match status" value="1"/>
</dbReference>
<organism evidence="4 5">
    <name type="scientific">Butyrivibrio hungatei</name>
    <dbReference type="NCBI Taxonomy" id="185008"/>
    <lineage>
        <taxon>Bacteria</taxon>
        <taxon>Bacillati</taxon>
        <taxon>Bacillota</taxon>
        <taxon>Clostridia</taxon>
        <taxon>Lachnospirales</taxon>
        <taxon>Lachnospiraceae</taxon>
        <taxon>Butyrivibrio</taxon>
    </lineage>
</organism>
<name>A0A1D9P461_9FIRM</name>
<keyword evidence="5" id="KW-1185">Reference proteome</keyword>
<protein>
    <submittedName>
        <fullName evidence="4">Threonine-phosphate decarboxylase</fullName>
    </submittedName>
</protein>
<sequence length="359" mass="40594">MNQPTSFVHGGEYSDYNQIKLDFSVNTNPLGIPGNLSYALTTNVDVLEKYPDRRSRELCLAISEKRGVPSDNIFVGNGASEVISMLTKVIAPREALIIEPTFSGYERALLSNSSNISYYALSRDNGYTLTPDFISFLDRSKCEILFACSPNNPTGRIIDLALVKEIAEVCEKKKIFFILDECFMGFVENSDSRSCQELLADHPHLILLDAFTKLYCIPGIRLGYCISSNNELIKALYDAQPEWSVSTYAQLAGKEALMEDKYVKRTTELVSTERVFLIKELRLLGFEVYDSMANFIMFNVPARLGQSRDLQEFLAKKYHILIRSCSNFKGLAQNDYRIAVKLHDENELLIDAIKDYLSP</sequence>
<dbReference type="AlphaFoldDB" id="A0A1D9P461"/>
<dbReference type="EMBL" id="CP017831">
    <property type="protein sequence ID" value="AOZ97388.1"/>
    <property type="molecule type" value="Genomic_DNA"/>
</dbReference>
<accession>A0A1D9P461</accession>
<dbReference type="GO" id="GO:0030170">
    <property type="term" value="F:pyridoxal phosphate binding"/>
    <property type="evidence" value="ECO:0007669"/>
    <property type="project" value="InterPro"/>
</dbReference>
<evidence type="ECO:0000313" key="5">
    <source>
        <dbReference type="Proteomes" id="UP000179284"/>
    </source>
</evidence>
<evidence type="ECO:0000256" key="2">
    <source>
        <dbReference type="ARBA" id="ARBA00022898"/>
    </source>
</evidence>
<dbReference type="GO" id="GO:0003824">
    <property type="term" value="F:catalytic activity"/>
    <property type="evidence" value="ECO:0007669"/>
    <property type="project" value="UniProtKB-ARBA"/>
</dbReference>
<proteinExistence type="predicted"/>
<dbReference type="OrthoDB" id="9813612at2"/>
<dbReference type="Proteomes" id="UP000179284">
    <property type="component" value="Chromosome I"/>
</dbReference>
<dbReference type="PANTHER" id="PTHR42885">
    <property type="entry name" value="HISTIDINOL-PHOSPHATE AMINOTRANSFERASE-RELATED"/>
    <property type="match status" value="1"/>
</dbReference>
<dbReference type="InterPro" id="IPR015422">
    <property type="entry name" value="PyrdxlP-dep_Trfase_small"/>
</dbReference>
<dbReference type="KEGG" id="bhu:bhn_I2356"/>
<dbReference type="Gene3D" id="3.90.1150.10">
    <property type="entry name" value="Aspartate Aminotransferase, domain 1"/>
    <property type="match status" value="1"/>
</dbReference>
<evidence type="ECO:0000259" key="3">
    <source>
        <dbReference type="Pfam" id="PF00155"/>
    </source>
</evidence>
<dbReference type="RefSeq" id="WP_071176997.1">
    <property type="nucleotide sequence ID" value="NZ_CP017831.1"/>
</dbReference>
<evidence type="ECO:0000256" key="1">
    <source>
        <dbReference type="ARBA" id="ARBA00001933"/>
    </source>
</evidence>
<keyword evidence="2" id="KW-0663">Pyridoxal phosphate</keyword>
<dbReference type="InterPro" id="IPR015421">
    <property type="entry name" value="PyrdxlP-dep_Trfase_major"/>
</dbReference>
<dbReference type="Gene3D" id="3.40.640.10">
    <property type="entry name" value="Type I PLP-dependent aspartate aminotransferase-like (Major domain)"/>
    <property type="match status" value="1"/>
</dbReference>
<dbReference type="InterPro" id="IPR015424">
    <property type="entry name" value="PyrdxlP-dep_Trfase"/>
</dbReference>